<dbReference type="GO" id="GO:0006707">
    <property type="term" value="P:cholesterol catabolic process"/>
    <property type="evidence" value="ECO:0007669"/>
    <property type="project" value="TreeGrafter"/>
</dbReference>
<keyword evidence="2 7" id="KW-0349">Heme</keyword>
<dbReference type="Proteomes" id="UP000636661">
    <property type="component" value="Unassembled WGS sequence"/>
</dbReference>
<dbReference type="InterPro" id="IPR036396">
    <property type="entry name" value="Cyt_P450_sf"/>
</dbReference>
<accession>A0A918HZY6</accession>
<dbReference type="EMBL" id="BMTP01000011">
    <property type="protein sequence ID" value="GGU50535.1"/>
    <property type="molecule type" value="Genomic_DNA"/>
</dbReference>
<evidence type="ECO:0000256" key="5">
    <source>
        <dbReference type="ARBA" id="ARBA00023004"/>
    </source>
</evidence>
<dbReference type="Pfam" id="PF00067">
    <property type="entry name" value="p450"/>
    <property type="match status" value="1"/>
</dbReference>
<evidence type="ECO:0000256" key="3">
    <source>
        <dbReference type="ARBA" id="ARBA00022723"/>
    </source>
</evidence>
<organism evidence="8 9">
    <name type="scientific">Streptomyces lavendofoliae</name>
    <dbReference type="NCBI Taxonomy" id="67314"/>
    <lineage>
        <taxon>Bacteria</taxon>
        <taxon>Bacillati</taxon>
        <taxon>Actinomycetota</taxon>
        <taxon>Actinomycetes</taxon>
        <taxon>Kitasatosporales</taxon>
        <taxon>Streptomycetaceae</taxon>
        <taxon>Streptomyces</taxon>
    </lineage>
</organism>
<keyword evidence="9" id="KW-1185">Reference proteome</keyword>
<dbReference type="RefSeq" id="WP_189552661.1">
    <property type="nucleotide sequence ID" value="NZ_BMTP01000011.1"/>
</dbReference>
<keyword evidence="5 7" id="KW-0408">Iron</keyword>
<evidence type="ECO:0000256" key="4">
    <source>
        <dbReference type="ARBA" id="ARBA00023002"/>
    </source>
</evidence>
<name>A0A918HZY6_9ACTN</name>
<dbReference type="InterPro" id="IPR001128">
    <property type="entry name" value="Cyt_P450"/>
</dbReference>
<dbReference type="PROSITE" id="PS00086">
    <property type="entry name" value="CYTOCHROME_P450"/>
    <property type="match status" value="1"/>
</dbReference>
<keyword evidence="6 7" id="KW-0503">Monooxygenase</keyword>
<keyword evidence="4 7" id="KW-0560">Oxidoreductase</keyword>
<comment type="similarity">
    <text evidence="1 7">Belongs to the cytochrome P450 family.</text>
</comment>
<dbReference type="Gene3D" id="1.10.630.10">
    <property type="entry name" value="Cytochrome P450"/>
    <property type="match status" value="1"/>
</dbReference>
<dbReference type="InterPro" id="IPR017972">
    <property type="entry name" value="Cyt_P450_CS"/>
</dbReference>
<dbReference type="PRINTS" id="PR00359">
    <property type="entry name" value="BP450"/>
</dbReference>
<dbReference type="InterPro" id="IPR002397">
    <property type="entry name" value="Cyt_P450_B"/>
</dbReference>
<dbReference type="PANTHER" id="PTHR46696">
    <property type="entry name" value="P450, PUTATIVE (EUROFUNG)-RELATED"/>
    <property type="match status" value="1"/>
</dbReference>
<proteinExistence type="inferred from homology"/>
<sequence>MTEAPRIDLSATELFAEGSPYEAFRWLRHNDPVYWNPTESGGFWALTKYDDIATAYLRPDAYSSSRGTMLGGSFRSPSDTSSGQMLISTDPPRHTQLRHQVHQAGFNPATMARTKECVRACLEAALDRLVENGGGDIAAEVSPAMPTGVLAATMGLPPERAARLQRLTRTMIGFRDAEYRGENPSDVTLIKSQLDIFEFFAELLDERRENPGDDVVSRLLRAEINGRPMHESEILYNCMNLAVGGNETTVHTATFSVLTFIEHPDQYERLLKQPELLGSAMEELFRWTATNTYVQRTLTRPVTIRGRHIKAGDAVTLWNSSANRDEDVFDDPDHFDITRTPNKHLTFGVGRHHCIGASIARFEMEAFLGALLARGLRFELNGPVEKLHSNFAYGIRHLPVALVS</sequence>
<gene>
    <name evidence="8" type="ORF">GCM10010274_44110</name>
</gene>
<keyword evidence="3 7" id="KW-0479">Metal-binding</keyword>
<dbReference type="GO" id="GO:0036199">
    <property type="term" value="F:cholest-4-en-3-one 26-monooxygenase activity"/>
    <property type="evidence" value="ECO:0007669"/>
    <property type="project" value="TreeGrafter"/>
</dbReference>
<reference evidence="8" key="1">
    <citation type="journal article" date="2014" name="Int. J. Syst. Evol. Microbiol.">
        <title>Complete genome sequence of Corynebacterium casei LMG S-19264T (=DSM 44701T), isolated from a smear-ripened cheese.</title>
        <authorList>
            <consortium name="US DOE Joint Genome Institute (JGI-PGF)"/>
            <person name="Walter F."/>
            <person name="Albersmeier A."/>
            <person name="Kalinowski J."/>
            <person name="Ruckert C."/>
        </authorList>
    </citation>
    <scope>NUCLEOTIDE SEQUENCE</scope>
    <source>
        <strain evidence="8">JCM 4391</strain>
    </source>
</reference>
<protein>
    <submittedName>
        <fullName evidence="8">Cytochrome P450</fullName>
    </submittedName>
</protein>
<evidence type="ECO:0000256" key="7">
    <source>
        <dbReference type="RuleBase" id="RU000461"/>
    </source>
</evidence>
<dbReference type="CDD" id="cd11033">
    <property type="entry name" value="CYP142-like"/>
    <property type="match status" value="1"/>
</dbReference>
<evidence type="ECO:0000256" key="2">
    <source>
        <dbReference type="ARBA" id="ARBA00022617"/>
    </source>
</evidence>
<evidence type="ECO:0000256" key="6">
    <source>
        <dbReference type="ARBA" id="ARBA00023033"/>
    </source>
</evidence>
<dbReference type="SUPFAM" id="SSF48264">
    <property type="entry name" value="Cytochrome P450"/>
    <property type="match status" value="1"/>
</dbReference>
<dbReference type="GO" id="GO:0008395">
    <property type="term" value="F:steroid hydroxylase activity"/>
    <property type="evidence" value="ECO:0007669"/>
    <property type="project" value="TreeGrafter"/>
</dbReference>
<dbReference type="GO" id="GO:0005506">
    <property type="term" value="F:iron ion binding"/>
    <property type="evidence" value="ECO:0007669"/>
    <property type="project" value="InterPro"/>
</dbReference>
<evidence type="ECO:0000313" key="8">
    <source>
        <dbReference type="EMBL" id="GGU50535.1"/>
    </source>
</evidence>
<reference evidence="8" key="2">
    <citation type="submission" date="2020-09" db="EMBL/GenBank/DDBJ databases">
        <authorList>
            <person name="Sun Q."/>
            <person name="Ohkuma M."/>
        </authorList>
    </citation>
    <scope>NUCLEOTIDE SEQUENCE</scope>
    <source>
        <strain evidence="8">JCM 4391</strain>
    </source>
</reference>
<evidence type="ECO:0000256" key="1">
    <source>
        <dbReference type="ARBA" id="ARBA00010617"/>
    </source>
</evidence>
<dbReference type="GO" id="GO:0020037">
    <property type="term" value="F:heme binding"/>
    <property type="evidence" value="ECO:0007669"/>
    <property type="project" value="InterPro"/>
</dbReference>
<comment type="caution">
    <text evidence="8">The sequence shown here is derived from an EMBL/GenBank/DDBJ whole genome shotgun (WGS) entry which is preliminary data.</text>
</comment>
<evidence type="ECO:0000313" key="9">
    <source>
        <dbReference type="Proteomes" id="UP000636661"/>
    </source>
</evidence>
<dbReference type="PANTHER" id="PTHR46696:SF4">
    <property type="entry name" value="BIOTIN BIOSYNTHESIS CYTOCHROME P450"/>
    <property type="match status" value="1"/>
</dbReference>
<dbReference type="AlphaFoldDB" id="A0A918HZY6"/>
<dbReference type="FunFam" id="1.10.630.10:FF:000018">
    <property type="entry name" value="Cytochrome P450 monooxygenase"/>
    <property type="match status" value="1"/>
</dbReference>